<dbReference type="SUPFAM" id="SSF53955">
    <property type="entry name" value="Lysozyme-like"/>
    <property type="match status" value="1"/>
</dbReference>
<evidence type="ECO:0000313" key="6">
    <source>
        <dbReference type="Proteomes" id="UP000051645"/>
    </source>
</evidence>
<feature type="chain" id="PRO_5007428562" description="Chitosanase" evidence="3">
    <location>
        <begin position="23"/>
        <end position="272"/>
    </location>
</feature>
<comment type="catalytic activity">
    <reaction evidence="1">
        <text>Endohydrolysis of beta-(1-&gt;4)-linkages between D-glucosamine residues in a partly acetylated chitosan.</text>
        <dbReference type="EC" id="3.2.1.132"/>
    </reaction>
</comment>
<keyword evidence="1" id="KW-0326">Glycosidase</keyword>
<reference evidence="6 7" key="1">
    <citation type="journal article" date="2015" name="Genome Announc.">
        <title>Expanding the biotechnology potential of lactobacilli through comparative genomics of 213 strains and associated genera.</title>
        <authorList>
            <person name="Sun Z."/>
            <person name="Harris H.M."/>
            <person name="McCann A."/>
            <person name="Guo C."/>
            <person name="Argimon S."/>
            <person name="Zhang W."/>
            <person name="Yang X."/>
            <person name="Jeffery I.B."/>
            <person name="Cooney J.C."/>
            <person name="Kagawa T.F."/>
            <person name="Liu W."/>
            <person name="Song Y."/>
            <person name="Salvetti E."/>
            <person name="Wrobel A."/>
            <person name="Rasinkangas P."/>
            <person name="Parkhill J."/>
            <person name="Rea M.C."/>
            <person name="O'Sullivan O."/>
            <person name="Ritari J."/>
            <person name="Douillard F.P."/>
            <person name="Paul Ross R."/>
            <person name="Yang R."/>
            <person name="Briner A.E."/>
            <person name="Felis G.E."/>
            <person name="de Vos W.M."/>
            <person name="Barrangou R."/>
            <person name="Klaenhammer T.R."/>
            <person name="Caufield P.W."/>
            <person name="Cui Y."/>
            <person name="Zhang H."/>
            <person name="O'Toole P.W."/>
        </authorList>
    </citation>
    <scope>NUCLEOTIDE SEQUENCE [LARGE SCALE GENOMIC DNA]</scope>
    <source>
        <strain evidence="4 7">ATCC BAA-66</strain>
        <strain evidence="5 6">DSM 13344</strain>
    </source>
</reference>
<evidence type="ECO:0000256" key="3">
    <source>
        <dbReference type="SAM" id="SignalP"/>
    </source>
</evidence>
<organism evidence="4 7">
    <name type="scientific">Lactobacillus selangorensis</name>
    <dbReference type="NCBI Taxonomy" id="81857"/>
    <lineage>
        <taxon>Bacteria</taxon>
        <taxon>Bacillati</taxon>
        <taxon>Bacillota</taxon>
        <taxon>Bacilli</taxon>
        <taxon>Lactobacillales</taxon>
        <taxon>Lactobacillaceae</taxon>
        <taxon>Lactobacillus</taxon>
    </lineage>
</organism>
<evidence type="ECO:0000256" key="1">
    <source>
        <dbReference type="PIRNR" id="PIRNR036551"/>
    </source>
</evidence>
<dbReference type="InterPro" id="IPR000400">
    <property type="entry name" value="Glyco_hydro_46"/>
</dbReference>
<dbReference type="GO" id="GO:0016977">
    <property type="term" value="F:chitosanase activity"/>
    <property type="evidence" value="ECO:0007669"/>
    <property type="project" value="UniProtKB-UniRule"/>
</dbReference>
<dbReference type="Gene3D" id="1.20.141.10">
    <property type="entry name" value="Chitosanase, subunit A, domain 1"/>
    <property type="match status" value="1"/>
</dbReference>
<comment type="similarity">
    <text evidence="1">Belongs to the glycosyl hydrolase 46 family.</text>
</comment>
<evidence type="ECO:0000313" key="7">
    <source>
        <dbReference type="Proteomes" id="UP000051751"/>
    </source>
</evidence>
<sequence length="272" mass="30960">MKKWVSILMVMLVLLTGCSAHKQGTIKTGKLRATAFALVSSAENSTTDYPKQYAYIEDIGDGRGYTGGIIGFTSRTGDMFDVVRKYVELRPHHNGLVKYLSALKAVKGTDSHQGLGQPFEQAWQKAAHDKEFIAAQNAILNRQYLNVALRYARRDQLGPLGQYIYYDALVVHGPGTTHDKTSFQGIRRSAWRLAKTPAQGGDEGKYLNAFLDARTPIMKREKAHRDLSRLKVQRRLIREKKFNLQLPLRWTMYGDKYHLTEKDVLRLEKQSE</sequence>
<keyword evidence="1" id="KW-0964">Secreted</keyword>
<dbReference type="GO" id="GO:0005576">
    <property type="term" value="C:extracellular region"/>
    <property type="evidence" value="ECO:0007669"/>
    <property type="project" value="UniProtKB-SubCell"/>
</dbReference>
<dbReference type="STRING" id="81857.IV38_GL000968"/>
<feature type="active site" description="Nucleophile" evidence="2">
    <location>
        <position position="61"/>
    </location>
</feature>
<dbReference type="Gene3D" id="3.30.386.10">
    <property type="entry name" value="Chitosanase, subunit A, domain 2"/>
    <property type="match status" value="1"/>
</dbReference>
<dbReference type="EC" id="3.2.1.132" evidence="1"/>
<feature type="signal peptide" evidence="3">
    <location>
        <begin position="1"/>
        <end position="22"/>
    </location>
</feature>
<dbReference type="EMBL" id="JQAT01000002">
    <property type="protein sequence ID" value="KRN28763.1"/>
    <property type="molecule type" value="Genomic_DNA"/>
</dbReference>
<keyword evidence="1" id="KW-0378">Hydrolase</keyword>
<dbReference type="AlphaFoldDB" id="A0A0R2FM29"/>
<dbReference type="PATRIC" id="fig|81857.3.peg.973"/>
<gene>
    <name evidence="4" type="ORF">IV38_GL000968</name>
    <name evidence="5" type="ORF">IV40_GL000885</name>
</gene>
<dbReference type="Proteomes" id="UP000051645">
    <property type="component" value="Unassembled WGS sequence"/>
</dbReference>
<dbReference type="PROSITE" id="PS60000">
    <property type="entry name" value="CHITOSANASE_46_80"/>
    <property type="match status" value="1"/>
</dbReference>
<evidence type="ECO:0000313" key="5">
    <source>
        <dbReference type="EMBL" id="KRN32827.1"/>
    </source>
</evidence>
<comment type="subcellular location">
    <subcellularLocation>
        <location evidence="1">Secreted</location>
    </subcellularLocation>
</comment>
<dbReference type="OrthoDB" id="1551268at2"/>
<dbReference type="PROSITE" id="PS51257">
    <property type="entry name" value="PROKAR_LIPOPROTEIN"/>
    <property type="match status" value="1"/>
</dbReference>
<protein>
    <recommendedName>
        <fullName evidence="1">Chitosanase</fullName>
        <ecNumber evidence="1">3.2.1.132</ecNumber>
    </recommendedName>
</protein>
<dbReference type="InterPro" id="IPR023099">
    <property type="entry name" value="Glyco_hydro_46_N"/>
</dbReference>
<dbReference type="InterPro" id="IPR023346">
    <property type="entry name" value="Lysozyme-like_dom_sf"/>
</dbReference>
<comment type="caution">
    <text evidence="4">The sequence shown here is derived from an EMBL/GenBank/DDBJ whole genome shotgun (WGS) entry which is preliminary data.</text>
</comment>
<proteinExistence type="inferred from homology"/>
<dbReference type="RefSeq" id="WP_057769069.1">
    <property type="nucleotide sequence ID" value="NZ_JQAT01000002.1"/>
</dbReference>
<name>A0A0R2FM29_9LACO</name>
<keyword evidence="6" id="KW-1185">Reference proteome</keyword>
<dbReference type="EMBL" id="JQAZ01000002">
    <property type="protein sequence ID" value="KRN32827.1"/>
    <property type="molecule type" value="Genomic_DNA"/>
</dbReference>
<comment type="function">
    <text evidence="1">Aids in the defense against invading fungal pathogens by degrading their cell wall chitosan.</text>
</comment>
<dbReference type="PIRSF" id="PIRSF036551">
    <property type="entry name" value="Chitosanase"/>
    <property type="match status" value="1"/>
</dbReference>
<dbReference type="CDD" id="cd00978">
    <property type="entry name" value="chitosanase_GH46"/>
    <property type="match status" value="1"/>
</dbReference>
<dbReference type="Pfam" id="PF01374">
    <property type="entry name" value="Glyco_hydro_46"/>
    <property type="match status" value="1"/>
</dbReference>
<keyword evidence="3" id="KW-0732">Signal</keyword>
<evidence type="ECO:0000256" key="2">
    <source>
        <dbReference type="PIRSR" id="PIRSR036551-1"/>
    </source>
</evidence>
<evidence type="ECO:0000313" key="4">
    <source>
        <dbReference type="EMBL" id="KRN28763.1"/>
    </source>
</evidence>
<accession>A0A0R2FM29</accession>
<dbReference type="Proteomes" id="UP000051751">
    <property type="component" value="Unassembled WGS sequence"/>
</dbReference>
<feature type="active site" description="Proton donor" evidence="2">
    <location>
        <position position="43"/>
    </location>
</feature>
<dbReference type="GO" id="GO:0005975">
    <property type="term" value="P:carbohydrate metabolic process"/>
    <property type="evidence" value="ECO:0007669"/>
    <property type="project" value="UniProtKB-UniRule"/>
</dbReference>